<dbReference type="AlphaFoldDB" id="A0A254UBV4"/>
<gene>
    <name evidence="2" type="ORF">CAN33_0053265</name>
</gene>
<name>A0A254UBV4_ASPNG</name>
<dbReference type="Gene3D" id="1.10.510.10">
    <property type="entry name" value="Transferase(Phosphotransferase) domain 1"/>
    <property type="match status" value="1"/>
</dbReference>
<dbReference type="Proteomes" id="UP000197666">
    <property type="component" value="Unassembled WGS sequence"/>
</dbReference>
<accession>A0A254UBV4</accession>
<sequence length="123" mass="14141">MSSDDAGRTVPRRFQSYRPKPTLNPTTSSFPSDIWSLACAMYSISGLDVTLATRHDIASQQVDVLGEIPSEWRTSWEKRHKHFEDIKRPQKNRSVFPSLEQNFEENIQAKATDVLSSDWVVTW</sequence>
<feature type="region of interest" description="Disordered" evidence="1">
    <location>
        <begin position="1"/>
        <end position="28"/>
    </location>
</feature>
<reference evidence="3" key="1">
    <citation type="submission" date="2018-10" db="EMBL/GenBank/DDBJ databases">
        <title>FDA dAtabase for Regulatory Grade micrObial Sequences (FDA-ARGOS): Supporting development and validation of Infectious Disease Dx tests.</title>
        <authorList>
            <person name="Kerrigan L."/>
            <person name="Tallon L."/>
            <person name="Sadzewicz L."/>
            <person name="Sengamalay N."/>
            <person name="Ott S."/>
            <person name="Godinez A."/>
            <person name="Nagaraj S."/>
            <person name="Vavikolanu K."/>
            <person name="Nadendla S."/>
            <person name="George J."/>
            <person name="Sichtig H."/>
        </authorList>
    </citation>
    <scope>NUCLEOTIDE SEQUENCE [LARGE SCALE GENOMIC DNA]</scope>
    <source>
        <strain evidence="3">FDAARGOS_311</strain>
    </source>
</reference>
<organism evidence="2 3">
    <name type="scientific">Aspergillus niger</name>
    <dbReference type="NCBI Taxonomy" id="5061"/>
    <lineage>
        <taxon>Eukaryota</taxon>
        <taxon>Fungi</taxon>
        <taxon>Dikarya</taxon>
        <taxon>Ascomycota</taxon>
        <taxon>Pezizomycotina</taxon>
        <taxon>Eurotiomycetes</taxon>
        <taxon>Eurotiomycetidae</taxon>
        <taxon>Eurotiales</taxon>
        <taxon>Aspergillaceae</taxon>
        <taxon>Aspergillus</taxon>
        <taxon>Aspergillus subgen. Circumdati</taxon>
    </lineage>
</organism>
<comment type="caution">
    <text evidence="2">The sequence shown here is derived from an EMBL/GenBank/DDBJ whole genome shotgun (WGS) entry which is preliminary data.</text>
</comment>
<evidence type="ECO:0000256" key="1">
    <source>
        <dbReference type="SAM" id="MobiDB-lite"/>
    </source>
</evidence>
<dbReference type="VEuPathDB" id="FungiDB:ASPNIDRAFT2_1153079"/>
<proteinExistence type="predicted"/>
<protein>
    <submittedName>
        <fullName evidence="2">Putative integral membrane protein</fullName>
    </submittedName>
</protein>
<dbReference type="VEuPathDB" id="FungiDB:ATCC64974_68270"/>
<evidence type="ECO:0000313" key="2">
    <source>
        <dbReference type="EMBL" id="TPR09797.1"/>
    </source>
</evidence>
<dbReference type="EMBL" id="NKJJ02000008">
    <property type="protein sequence ID" value="TPR09797.1"/>
    <property type="molecule type" value="Genomic_DNA"/>
</dbReference>
<evidence type="ECO:0000313" key="3">
    <source>
        <dbReference type="Proteomes" id="UP000197666"/>
    </source>
</evidence>